<dbReference type="EMBL" id="MN883599">
    <property type="protein sequence ID" value="QHR84800.1"/>
    <property type="molecule type" value="mRNA"/>
</dbReference>
<dbReference type="RefSeq" id="XP_052103000.1">
    <property type="nucleotide sequence ID" value="XM_052247040.1"/>
</dbReference>
<dbReference type="Pfam" id="PF10690">
    <property type="entry name" value="Myticin-prepro"/>
    <property type="match status" value="1"/>
</dbReference>
<sequence length="106" mass="12171">MKVAIILAIALVVILTVHEADGRRSCIPRCKYICTRRRRCGYYAAIYYCHRCYCKCLSCASEQTIKFHENEESSLSEIFPQMNDNDNTDPFQNIPKGETEHGETGM</sequence>
<dbReference type="KEGG" id="mcaf:127736489"/>
<feature type="chain" id="PRO_5025604895" evidence="2">
    <location>
        <begin position="23"/>
        <end position="106"/>
    </location>
</feature>
<protein>
    <submittedName>
        <fullName evidence="3">Mytilin 6</fullName>
    </submittedName>
</protein>
<evidence type="ECO:0000256" key="1">
    <source>
        <dbReference type="SAM" id="MobiDB-lite"/>
    </source>
</evidence>
<dbReference type="OrthoDB" id="6200430at2759"/>
<feature type="compositionally biased region" description="Basic and acidic residues" evidence="1">
    <location>
        <begin position="97"/>
        <end position="106"/>
    </location>
</feature>
<evidence type="ECO:0000313" key="3">
    <source>
        <dbReference type="EMBL" id="QHR84800.1"/>
    </source>
</evidence>
<proteinExistence type="evidence at transcript level"/>
<dbReference type="GeneID" id="127736489"/>
<accession>A0A6B9XKT7</accession>
<keyword evidence="2" id="KW-0732">Signal</keyword>
<name>A0A6B9XKT7_MYTCA</name>
<feature type="region of interest" description="Disordered" evidence="1">
    <location>
        <begin position="83"/>
        <end position="106"/>
    </location>
</feature>
<feature type="signal peptide" evidence="2">
    <location>
        <begin position="1"/>
        <end position="22"/>
    </location>
</feature>
<reference evidence="3" key="1">
    <citation type="journal article" date="2020" name="Antibiotics">
        <title>Molecular Diversity of Mytilin-Like Defense Peptides in Mytilidae (Mollusca, Bivalvia).</title>
        <authorList>
            <person name="Greco S."/>
            <person name="Gerdol M."/>
            <person name="Edomi P."/>
            <person name="Pallavicini A."/>
        </authorList>
    </citation>
    <scope>NUCLEOTIDE SEQUENCE</scope>
    <source>
        <strain evidence="3">Mcal_6</strain>
    </source>
</reference>
<evidence type="ECO:0000256" key="2">
    <source>
        <dbReference type="SAM" id="SignalP"/>
    </source>
</evidence>
<dbReference type="AlphaFoldDB" id="A0A6B9XKT7"/>
<dbReference type="InterPro" id="IPR019631">
    <property type="entry name" value="Myticin_preproprotein"/>
</dbReference>
<organism evidence="3">
    <name type="scientific">Mytilus californianus</name>
    <name type="common">California mussel</name>
    <dbReference type="NCBI Taxonomy" id="6549"/>
    <lineage>
        <taxon>Eukaryota</taxon>
        <taxon>Metazoa</taxon>
        <taxon>Spiralia</taxon>
        <taxon>Lophotrochozoa</taxon>
        <taxon>Mollusca</taxon>
        <taxon>Bivalvia</taxon>
        <taxon>Autobranchia</taxon>
        <taxon>Pteriomorphia</taxon>
        <taxon>Mytilida</taxon>
        <taxon>Mytiloidea</taxon>
        <taxon>Mytilidae</taxon>
        <taxon>Mytilinae</taxon>
        <taxon>Mytilus</taxon>
    </lineage>
</organism>